<dbReference type="GO" id="GO:0005929">
    <property type="term" value="C:cilium"/>
    <property type="evidence" value="ECO:0007669"/>
    <property type="project" value="UniProtKB-ARBA"/>
</dbReference>
<dbReference type="PANTHER" id="PTHR12968">
    <property type="entry name" value="B9 DOMAIN-CONTAINING"/>
    <property type="match status" value="1"/>
</dbReference>
<dbReference type="EMBL" id="JALLPB020000173">
    <property type="protein sequence ID" value="KAL3815954.1"/>
    <property type="molecule type" value="Genomic_DNA"/>
</dbReference>
<evidence type="ECO:0000313" key="9">
    <source>
        <dbReference type="EMBL" id="KAL3815954.1"/>
    </source>
</evidence>
<dbReference type="PROSITE" id="PS51381">
    <property type="entry name" value="C2_B9"/>
    <property type="match status" value="1"/>
</dbReference>
<comment type="similarity">
    <text evidence="6">Belongs to the B9D family.</text>
</comment>
<reference evidence="9 10" key="1">
    <citation type="submission" date="2024-10" db="EMBL/GenBank/DDBJ databases">
        <title>Updated reference genomes for cyclostephanoid diatoms.</title>
        <authorList>
            <person name="Roberts W.R."/>
            <person name="Alverson A.J."/>
        </authorList>
    </citation>
    <scope>NUCLEOTIDE SEQUENCE [LARGE SCALE GENOMIC DNA]</scope>
    <source>
        <strain evidence="9 10">AJA228-03</strain>
    </source>
</reference>
<comment type="caution">
    <text evidence="9">The sequence shown here is derived from an EMBL/GenBank/DDBJ whole genome shotgun (WGS) entry which is preliminary data.</text>
</comment>
<keyword evidence="3" id="KW-0970">Cilium biogenesis/degradation</keyword>
<evidence type="ECO:0000256" key="6">
    <source>
        <dbReference type="ARBA" id="ARBA00038411"/>
    </source>
</evidence>
<sequence>MASPSDVRPSLIEAESSSKPLRSSSGRLLASSSRELRSKLSGVGGLSSNGHLQMNNPLLTSTLTHSQYKASLPSQSTTFFVMITGQIESAISSTASLNDHLYCRYSFTYGPDWEVVHGVNMGISQIGRRGMLLINTGGAAYGGHDDCSNAIVWNFPIEISFQSTSPHGWPRLVVSVYGLDFMGRDVVRGYASLLLPVRPGGHTRYLKTYRPVSGSMFGRVVNWLMGTSPEYYDSKMVARGEGRAVTRVVCGDRTVKVNLMVTVKDFQTFSYVSSAPDSRDRNCQD</sequence>
<dbReference type="Proteomes" id="UP001530377">
    <property type="component" value="Unassembled WGS sequence"/>
</dbReference>
<dbReference type="PANTHER" id="PTHR12968:SF1">
    <property type="entry name" value="B9 DOMAIN-CONTAINING PROTEIN 1"/>
    <property type="match status" value="1"/>
</dbReference>
<dbReference type="AlphaFoldDB" id="A0ABD3RT57"/>
<keyword evidence="10" id="KW-1185">Reference proteome</keyword>
<dbReference type="Pfam" id="PF07162">
    <property type="entry name" value="B9-C2"/>
    <property type="match status" value="1"/>
</dbReference>
<organism evidence="9 10">
    <name type="scientific">Cyclostephanos tholiformis</name>
    <dbReference type="NCBI Taxonomy" id="382380"/>
    <lineage>
        <taxon>Eukaryota</taxon>
        <taxon>Sar</taxon>
        <taxon>Stramenopiles</taxon>
        <taxon>Ochrophyta</taxon>
        <taxon>Bacillariophyta</taxon>
        <taxon>Coscinodiscophyceae</taxon>
        <taxon>Thalassiosirophycidae</taxon>
        <taxon>Stephanodiscales</taxon>
        <taxon>Stephanodiscaceae</taxon>
        <taxon>Cyclostephanos</taxon>
    </lineage>
</organism>
<evidence type="ECO:0000256" key="1">
    <source>
        <dbReference type="ARBA" id="ARBA00004120"/>
    </source>
</evidence>
<gene>
    <name evidence="9" type="ORF">ACHAXA_003575</name>
</gene>
<evidence type="ECO:0000256" key="3">
    <source>
        <dbReference type="ARBA" id="ARBA00022794"/>
    </source>
</evidence>
<evidence type="ECO:0000256" key="7">
    <source>
        <dbReference type="ARBA" id="ARBA00039274"/>
    </source>
</evidence>
<evidence type="ECO:0000313" key="10">
    <source>
        <dbReference type="Proteomes" id="UP001530377"/>
    </source>
</evidence>
<evidence type="ECO:0000256" key="5">
    <source>
        <dbReference type="ARBA" id="ARBA00023273"/>
    </source>
</evidence>
<feature type="compositionally biased region" description="Low complexity" evidence="8">
    <location>
        <begin position="17"/>
        <end position="30"/>
    </location>
</feature>
<name>A0ABD3RT57_9STRA</name>
<feature type="region of interest" description="Disordered" evidence="8">
    <location>
        <begin position="1"/>
        <end position="30"/>
    </location>
</feature>
<keyword evidence="5" id="KW-0966">Cell projection</keyword>
<protein>
    <recommendedName>
        <fullName evidence="7">B9 domain-containing protein 1</fullName>
    </recommendedName>
</protein>
<evidence type="ECO:0000256" key="2">
    <source>
        <dbReference type="ARBA" id="ARBA00022490"/>
    </source>
</evidence>
<proteinExistence type="inferred from homology"/>
<evidence type="ECO:0000256" key="8">
    <source>
        <dbReference type="SAM" id="MobiDB-lite"/>
    </source>
</evidence>
<accession>A0ABD3RT57</accession>
<dbReference type="InterPro" id="IPR010796">
    <property type="entry name" value="C2_B9-type_dom"/>
</dbReference>
<dbReference type="GO" id="GO:0030030">
    <property type="term" value="P:cell projection organization"/>
    <property type="evidence" value="ECO:0007669"/>
    <property type="project" value="UniProtKB-KW"/>
</dbReference>
<keyword evidence="4" id="KW-0206">Cytoskeleton</keyword>
<comment type="subcellular location">
    <subcellularLocation>
        <location evidence="1">Cytoplasm</location>
        <location evidence="1">Cytoskeleton</location>
        <location evidence="1">Cilium basal body</location>
    </subcellularLocation>
</comment>
<keyword evidence="2" id="KW-0963">Cytoplasm</keyword>
<evidence type="ECO:0000256" key="4">
    <source>
        <dbReference type="ARBA" id="ARBA00023212"/>
    </source>
</evidence>